<dbReference type="EMBL" id="JAEAOA010001418">
    <property type="protein sequence ID" value="KAK3587097.1"/>
    <property type="molecule type" value="Genomic_DNA"/>
</dbReference>
<reference evidence="2" key="1">
    <citation type="journal article" date="2021" name="Genome Biol. Evol.">
        <title>A High-Quality Reference Genome for a Parasitic Bivalve with Doubly Uniparental Inheritance (Bivalvia: Unionida).</title>
        <authorList>
            <person name="Smith C.H."/>
        </authorList>
    </citation>
    <scope>NUCLEOTIDE SEQUENCE</scope>
    <source>
        <strain evidence="2">CHS0354</strain>
    </source>
</reference>
<dbReference type="Proteomes" id="UP001195483">
    <property type="component" value="Unassembled WGS sequence"/>
</dbReference>
<dbReference type="InterPro" id="IPR041588">
    <property type="entry name" value="Integrase_H2C2"/>
</dbReference>
<evidence type="ECO:0000313" key="3">
    <source>
        <dbReference type="Proteomes" id="UP001195483"/>
    </source>
</evidence>
<dbReference type="AlphaFoldDB" id="A0AAE0S8A5"/>
<reference evidence="2" key="2">
    <citation type="journal article" date="2021" name="Genome Biol. Evol.">
        <title>Developing a high-quality reference genome for a parasitic bivalve with doubly uniparental inheritance (Bivalvia: Unionida).</title>
        <authorList>
            <person name="Smith C.H."/>
        </authorList>
    </citation>
    <scope>NUCLEOTIDE SEQUENCE</scope>
    <source>
        <strain evidence="2">CHS0354</strain>
        <tissue evidence="2">Mantle</tissue>
    </source>
</reference>
<keyword evidence="3" id="KW-1185">Reference proteome</keyword>
<name>A0AAE0S8A5_9BIVA</name>
<organism evidence="2 3">
    <name type="scientific">Potamilus streckersoni</name>
    <dbReference type="NCBI Taxonomy" id="2493646"/>
    <lineage>
        <taxon>Eukaryota</taxon>
        <taxon>Metazoa</taxon>
        <taxon>Spiralia</taxon>
        <taxon>Lophotrochozoa</taxon>
        <taxon>Mollusca</taxon>
        <taxon>Bivalvia</taxon>
        <taxon>Autobranchia</taxon>
        <taxon>Heteroconchia</taxon>
        <taxon>Palaeoheterodonta</taxon>
        <taxon>Unionida</taxon>
        <taxon>Unionoidea</taxon>
        <taxon>Unionidae</taxon>
        <taxon>Ambleminae</taxon>
        <taxon>Lampsilini</taxon>
        <taxon>Potamilus</taxon>
    </lineage>
</organism>
<evidence type="ECO:0000313" key="2">
    <source>
        <dbReference type="EMBL" id="KAK3587097.1"/>
    </source>
</evidence>
<evidence type="ECO:0000259" key="1">
    <source>
        <dbReference type="Pfam" id="PF17921"/>
    </source>
</evidence>
<feature type="domain" description="Integrase zinc-binding" evidence="1">
    <location>
        <begin position="62"/>
        <end position="106"/>
    </location>
</feature>
<reference evidence="2" key="3">
    <citation type="submission" date="2023-05" db="EMBL/GenBank/DDBJ databases">
        <authorList>
            <person name="Smith C.H."/>
        </authorList>
    </citation>
    <scope>NUCLEOTIDE SEQUENCE</scope>
    <source>
        <strain evidence="2">CHS0354</strain>
        <tissue evidence="2">Mantle</tissue>
    </source>
</reference>
<proteinExistence type="predicted"/>
<sequence length="107" mass="12767">MDTQPYHEIREYLTKKSYPKRMKLEWQKKIRRDCRNFLVQKGILFRKGKGTNLYGLREKGLEEVLESIHSLPNGGHLGINKTYKKMRDNFSKGLFEKVKKYVENCDV</sequence>
<accession>A0AAE0S8A5</accession>
<gene>
    <name evidence="2" type="ORF">CHS0354_023552</name>
</gene>
<protein>
    <recommendedName>
        <fullName evidence="1">Integrase zinc-binding domain-containing protein</fullName>
    </recommendedName>
</protein>
<comment type="caution">
    <text evidence="2">The sequence shown here is derived from an EMBL/GenBank/DDBJ whole genome shotgun (WGS) entry which is preliminary data.</text>
</comment>
<dbReference type="Gene3D" id="1.10.340.70">
    <property type="match status" value="1"/>
</dbReference>
<dbReference type="Pfam" id="PF17921">
    <property type="entry name" value="Integrase_H2C2"/>
    <property type="match status" value="1"/>
</dbReference>